<evidence type="ECO:0000313" key="4">
    <source>
        <dbReference type="WBParaSite" id="ECPE_0000874501-mRNA-1"/>
    </source>
</evidence>
<keyword evidence="3" id="KW-1185">Reference proteome</keyword>
<dbReference type="Pfam" id="PF12130">
    <property type="entry name" value="bMERB_dom"/>
    <property type="match status" value="1"/>
</dbReference>
<gene>
    <name evidence="2" type="ORF">ECPE_LOCUS8719</name>
</gene>
<sequence>MKTDSDRRREDLLLQDLVQLVNERDDMIHELDLHEQALAEELTLEQNAAKALSAGRERADNSNKRMAASDTNFHAARRSVWNTLNPHEQYFPDLLRLERALLRSRKASSAASPDGLPPALLKFGAASLTNMMTSIVNESLSSRSIPHPWLPVTIIPIAKSTSSAILAKRFPPIALISAALKLTSSFSIVVTRPYVEQDLTWVKELPIHGPSHISHSSTQLASTEQNFASDPESVIVKRLRVTAHRVDLLALTYPFTG</sequence>
<evidence type="ECO:0000313" key="3">
    <source>
        <dbReference type="Proteomes" id="UP000272942"/>
    </source>
</evidence>
<name>A0A183AP34_9TREM</name>
<dbReference type="AlphaFoldDB" id="A0A183AP34"/>
<dbReference type="EMBL" id="UZAN01046367">
    <property type="protein sequence ID" value="VDP84078.1"/>
    <property type="molecule type" value="Genomic_DNA"/>
</dbReference>
<dbReference type="WBParaSite" id="ECPE_0000874501-mRNA-1">
    <property type="protein sequence ID" value="ECPE_0000874501-mRNA-1"/>
    <property type="gene ID" value="ECPE_0000874501"/>
</dbReference>
<feature type="domain" description="BMERB" evidence="1">
    <location>
        <begin position="1"/>
        <end position="47"/>
    </location>
</feature>
<organism evidence="4">
    <name type="scientific">Echinostoma caproni</name>
    <dbReference type="NCBI Taxonomy" id="27848"/>
    <lineage>
        <taxon>Eukaryota</taxon>
        <taxon>Metazoa</taxon>
        <taxon>Spiralia</taxon>
        <taxon>Lophotrochozoa</taxon>
        <taxon>Platyhelminthes</taxon>
        <taxon>Trematoda</taxon>
        <taxon>Digenea</taxon>
        <taxon>Plagiorchiida</taxon>
        <taxon>Echinostomata</taxon>
        <taxon>Echinostomatoidea</taxon>
        <taxon>Echinostomatidae</taxon>
        <taxon>Echinostoma</taxon>
    </lineage>
</organism>
<protein>
    <submittedName>
        <fullName evidence="4">BMERB domain-containing protein</fullName>
    </submittedName>
</protein>
<accession>A0A183AP34</accession>
<dbReference type="Proteomes" id="UP000272942">
    <property type="component" value="Unassembled WGS sequence"/>
</dbReference>
<dbReference type="OrthoDB" id="6264580at2759"/>
<dbReference type="PROSITE" id="PS51848">
    <property type="entry name" value="BMERB"/>
    <property type="match status" value="1"/>
</dbReference>
<proteinExistence type="predicted"/>
<reference evidence="4" key="1">
    <citation type="submission" date="2016-06" db="UniProtKB">
        <authorList>
            <consortium name="WormBaseParasite"/>
        </authorList>
    </citation>
    <scope>IDENTIFICATION</scope>
</reference>
<evidence type="ECO:0000259" key="1">
    <source>
        <dbReference type="PROSITE" id="PS51848"/>
    </source>
</evidence>
<evidence type="ECO:0000313" key="2">
    <source>
        <dbReference type="EMBL" id="VDP84078.1"/>
    </source>
</evidence>
<reference evidence="2 3" key="2">
    <citation type="submission" date="2018-11" db="EMBL/GenBank/DDBJ databases">
        <authorList>
            <consortium name="Pathogen Informatics"/>
        </authorList>
    </citation>
    <scope>NUCLEOTIDE SEQUENCE [LARGE SCALE GENOMIC DNA]</scope>
    <source>
        <strain evidence="2 3">Egypt</strain>
    </source>
</reference>
<dbReference type="InterPro" id="IPR022735">
    <property type="entry name" value="bMERB_dom"/>
</dbReference>